<feature type="domain" description="Non-haem dioxygenase N-terminal" evidence="1">
    <location>
        <begin position="12"/>
        <end position="81"/>
    </location>
</feature>
<evidence type="ECO:0000259" key="1">
    <source>
        <dbReference type="Pfam" id="PF14226"/>
    </source>
</evidence>
<dbReference type="InterPro" id="IPR026992">
    <property type="entry name" value="DIOX_N"/>
</dbReference>
<dbReference type="AlphaFoldDB" id="A0A915JX01"/>
<keyword evidence="2" id="KW-1185">Reference proteome</keyword>
<dbReference type="Pfam" id="PF14226">
    <property type="entry name" value="DIOX_N"/>
    <property type="match status" value="1"/>
</dbReference>
<evidence type="ECO:0000313" key="2">
    <source>
        <dbReference type="Proteomes" id="UP000887565"/>
    </source>
</evidence>
<accession>A0A915JX01</accession>
<sequence length="86" mass="9753">MEKFTSLLHDEIPVISLNSVVGNGNPDSADWQRLADHIDRALSTFTCFFIIDHGIGDELCAKVLQDLSTFFEKPVNEKLIYELKNK</sequence>
<proteinExistence type="predicted"/>
<name>A0A915JX01_ROMCU</name>
<dbReference type="SUPFAM" id="SSF51197">
    <property type="entry name" value="Clavaminate synthase-like"/>
    <property type="match status" value="1"/>
</dbReference>
<dbReference type="WBParaSite" id="nRc.2.0.1.t30613-RA">
    <property type="protein sequence ID" value="nRc.2.0.1.t30613-RA"/>
    <property type="gene ID" value="nRc.2.0.1.g30613"/>
</dbReference>
<reference evidence="3" key="1">
    <citation type="submission" date="2022-11" db="UniProtKB">
        <authorList>
            <consortium name="WormBaseParasite"/>
        </authorList>
    </citation>
    <scope>IDENTIFICATION</scope>
</reference>
<evidence type="ECO:0000313" key="3">
    <source>
        <dbReference type="WBParaSite" id="nRc.2.0.1.t30613-RA"/>
    </source>
</evidence>
<dbReference type="Proteomes" id="UP000887565">
    <property type="component" value="Unplaced"/>
</dbReference>
<dbReference type="Gene3D" id="2.60.120.330">
    <property type="entry name" value="B-lactam Antibiotic, Isopenicillin N Synthase, Chain"/>
    <property type="match status" value="1"/>
</dbReference>
<dbReference type="InterPro" id="IPR027443">
    <property type="entry name" value="IPNS-like_sf"/>
</dbReference>
<protein>
    <submittedName>
        <fullName evidence="3">Non-haem dioxygenase N-terminal domain-containing protein</fullName>
    </submittedName>
</protein>
<organism evidence="2 3">
    <name type="scientific">Romanomermis culicivorax</name>
    <name type="common">Nematode worm</name>
    <dbReference type="NCBI Taxonomy" id="13658"/>
    <lineage>
        <taxon>Eukaryota</taxon>
        <taxon>Metazoa</taxon>
        <taxon>Ecdysozoa</taxon>
        <taxon>Nematoda</taxon>
        <taxon>Enoplea</taxon>
        <taxon>Dorylaimia</taxon>
        <taxon>Mermithida</taxon>
        <taxon>Mermithoidea</taxon>
        <taxon>Mermithidae</taxon>
        <taxon>Romanomermis</taxon>
    </lineage>
</organism>